<dbReference type="RefSeq" id="WP_078424958.1">
    <property type="nucleotide sequence ID" value="NZ_CP031011.1"/>
</dbReference>
<dbReference type="AlphaFoldDB" id="A0AA42IE80"/>
<dbReference type="SUPFAM" id="SSF52540">
    <property type="entry name" value="P-loop containing nucleoside triphosphate hydrolases"/>
    <property type="match status" value="1"/>
</dbReference>
<keyword evidence="2" id="KW-0067">ATP-binding</keyword>
<name>A0AA42IE80_ACIJO</name>
<dbReference type="PANTHER" id="PTHR43581:SF2">
    <property type="entry name" value="EXCINUCLEASE ATPASE SUBUNIT"/>
    <property type="match status" value="1"/>
</dbReference>
<dbReference type="InterPro" id="IPR051396">
    <property type="entry name" value="Bact_Antivir_Def_Nuclease"/>
</dbReference>
<dbReference type="CDD" id="cd00267">
    <property type="entry name" value="ABC_ATPase"/>
    <property type="match status" value="1"/>
</dbReference>
<dbReference type="EMBL" id="JAOCDR010000016">
    <property type="protein sequence ID" value="MDH0656241.1"/>
    <property type="molecule type" value="Genomic_DNA"/>
</dbReference>
<dbReference type="SMART" id="SM00382">
    <property type="entry name" value="AAA"/>
    <property type="match status" value="1"/>
</dbReference>
<evidence type="ECO:0000259" key="1">
    <source>
        <dbReference type="SMART" id="SM00382"/>
    </source>
</evidence>
<proteinExistence type="predicted"/>
<dbReference type="InterPro" id="IPR003593">
    <property type="entry name" value="AAA+_ATPase"/>
</dbReference>
<evidence type="ECO:0000313" key="3">
    <source>
        <dbReference type="Proteomes" id="UP001161099"/>
    </source>
</evidence>
<feature type="domain" description="AAA+ ATPase" evidence="1">
    <location>
        <begin position="27"/>
        <end position="444"/>
    </location>
</feature>
<sequence length="445" mass="51778">MKKFEIKKFDITNFKDIYQNIGVNFADGNVTVLYGQNGSGKTSFLKAIHAFLSQNEAELNNLKISRIDTTFTFEERRDFLSFNNEPTIKQEINIWVEKNPDDNNFTWSENSNILDQISSLSLGVERGVTTSPLNIPEQFIFDSLRNYFARNAVSNKLNISELQDISQFLDMRIKTYHRSNRKRSTDLDFASSHIFIQNIKIENIEEMLVENYRVARYFASQRIQSALFETLSEAITINEIENENENPDKSISFYDPQLITKLVNNKERLVEALMDGENNGFKKNILEIINNIDQKEYQLRVSKNELLQKLFLNMIKELDFEKFHLSSMNTLIDTFNNFLINGKKLKVTHEEASVDINGKYHQINDLSSGERHILTLLCLVLFKGRQRDLLIIDEPEISLNIKWQRELIGLFSKLLPKTQIIVASHSPFITRQDPKVLREFKIGKV</sequence>
<dbReference type="Pfam" id="PF13175">
    <property type="entry name" value="AAA_15"/>
    <property type="match status" value="1"/>
</dbReference>
<dbReference type="InterPro" id="IPR041685">
    <property type="entry name" value="AAA_GajA/Old/RecF-like"/>
</dbReference>
<dbReference type="InterPro" id="IPR027417">
    <property type="entry name" value="P-loop_NTPase"/>
</dbReference>
<organism evidence="2 3">
    <name type="scientific">Acinetobacter johnsonii</name>
    <dbReference type="NCBI Taxonomy" id="40214"/>
    <lineage>
        <taxon>Bacteria</taxon>
        <taxon>Pseudomonadati</taxon>
        <taxon>Pseudomonadota</taxon>
        <taxon>Gammaproteobacteria</taxon>
        <taxon>Moraxellales</taxon>
        <taxon>Moraxellaceae</taxon>
        <taxon>Acinetobacter</taxon>
    </lineage>
</organism>
<dbReference type="PANTHER" id="PTHR43581">
    <property type="entry name" value="ATP/GTP PHOSPHATASE"/>
    <property type="match status" value="1"/>
</dbReference>
<comment type="caution">
    <text evidence="2">The sequence shown here is derived from an EMBL/GenBank/DDBJ whole genome shotgun (WGS) entry which is preliminary data.</text>
</comment>
<evidence type="ECO:0000313" key="2">
    <source>
        <dbReference type="EMBL" id="MDH0656241.1"/>
    </source>
</evidence>
<gene>
    <name evidence="2" type="ORF">N5D11_08930</name>
</gene>
<reference evidence="2" key="1">
    <citation type="submission" date="2022-09" db="EMBL/GenBank/DDBJ databases">
        <title>Intensive care unit water sources are persistently colonized with multi-drug resistant bacteria and are the site of extensive horizontal gene transfer of antibiotic resistance genes.</title>
        <authorList>
            <person name="Diorio-Toth L."/>
        </authorList>
    </citation>
    <scope>NUCLEOTIDE SEQUENCE</scope>
    <source>
        <strain evidence="2">GD03851</strain>
    </source>
</reference>
<dbReference type="GO" id="GO:0005524">
    <property type="term" value="F:ATP binding"/>
    <property type="evidence" value="ECO:0007669"/>
    <property type="project" value="UniProtKB-KW"/>
</dbReference>
<dbReference type="Gene3D" id="3.40.50.300">
    <property type="entry name" value="P-loop containing nucleotide triphosphate hydrolases"/>
    <property type="match status" value="1"/>
</dbReference>
<accession>A0AA42IE80</accession>
<protein>
    <submittedName>
        <fullName evidence="2">ATP-binding protein</fullName>
    </submittedName>
</protein>
<keyword evidence="2" id="KW-0547">Nucleotide-binding</keyword>
<dbReference type="Proteomes" id="UP001161099">
    <property type="component" value="Unassembled WGS sequence"/>
</dbReference>